<dbReference type="CDD" id="cd07067">
    <property type="entry name" value="HP_PGM_like"/>
    <property type="match status" value="1"/>
</dbReference>
<feature type="chain" id="PRO_5030173256" description="Serine/threonine-protein phosphatase PGAM5, mitochondrial" evidence="6">
    <location>
        <begin position="30"/>
        <end position="323"/>
    </location>
</feature>
<dbReference type="AlphaFoldDB" id="K8EBG7"/>
<dbReference type="PANTHER" id="PTHR20935:SF0">
    <property type="entry name" value="SERINE_THREONINE-PROTEIN PHOSPHATASE PGAM5, MITOCHONDRIAL"/>
    <property type="match status" value="1"/>
</dbReference>
<dbReference type="STRING" id="41875.K8EBG7"/>
<dbReference type="SMART" id="SM00855">
    <property type="entry name" value="PGAM"/>
    <property type="match status" value="1"/>
</dbReference>
<protein>
    <recommendedName>
        <fullName evidence="3">Serine/threonine-protein phosphatase PGAM5, mitochondrial</fullName>
    </recommendedName>
    <alternativeName>
        <fullName evidence="4">Serine/threonine-protein phosphatase Pgam5, mitochondrial</fullName>
    </alternativeName>
</protein>
<evidence type="ECO:0000256" key="1">
    <source>
        <dbReference type="ARBA" id="ARBA00006717"/>
    </source>
</evidence>
<dbReference type="Proteomes" id="UP000198341">
    <property type="component" value="Chromosome 2"/>
</dbReference>
<feature type="compositionally biased region" description="Basic and acidic residues" evidence="5">
    <location>
        <begin position="210"/>
        <end position="231"/>
    </location>
</feature>
<dbReference type="Pfam" id="PF00300">
    <property type="entry name" value="His_Phos_1"/>
    <property type="match status" value="2"/>
</dbReference>
<dbReference type="SUPFAM" id="SSF53254">
    <property type="entry name" value="Phosphoglycerate mutase-like"/>
    <property type="match status" value="1"/>
</dbReference>
<name>K8EBG7_9CHLO</name>
<dbReference type="OrthoDB" id="2118094at2759"/>
<dbReference type="GO" id="GO:0090141">
    <property type="term" value="P:positive regulation of mitochondrial fission"/>
    <property type="evidence" value="ECO:0007669"/>
    <property type="project" value="TreeGrafter"/>
</dbReference>
<evidence type="ECO:0000256" key="4">
    <source>
        <dbReference type="ARBA" id="ARBA00040722"/>
    </source>
</evidence>
<evidence type="ECO:0000256" key="6">
    <source>
        <dbReference type="SAM" id="SignalP"/>
    </source>
</evidence>
<sequence length="323" mass="36253">MMHRAFRTTLHTSLAACAALAASATLASSECVAIGNKNIPSIMKENEDNGKNNSTRTTKWDQNWDRMHSSAQTTSTTSTRVIHLVRHGQFNQKGKDDTKHTLTDLGKKQASLAGKRLRDIIPKGTTPKRIVSSTMTRAEETAQIIRDEFFKEIETIEKSDLLREGGPIRPEPDTWTPYGGPSEAEYFRDGARIEAGFRWLFHRPKTNEKNVSKDVNKSTAREKKSETKEKNEVDDDKGAASLKKVVNKPPAAQEETTHEIVVCHGNVIRYSLLRLLQLPPEAWLRFSLYNGSITRVEIRSDGLCSVRCVSDAGFMHPEEISFN</sequence>
<dbReference type="EMBL" id="FO082277">
    <property type="protein sequence ID" value="CCO15277.1"/>
    <property type="molecule type" value="Genomic_DNA"/>
</dbReference>
<reference evidence="7 8" key="1">
    <citation type="submission" date="2011-10" db="EMBL/GenBank/DDBJ databases">
        <authorList>
            <person name="Genoscope - CEA"/>
        </authorList>
    </citation>
    <scope>NUCLEOTIDE SEQUENCE [LARGE SCALE GENOMIC DNA]</scope>
    <source>
        <strain evidence="7 8">RCC 1105</strain>
    </source>
</reference>
<dbReference type="KEGG" id="bpg:Bathy02g01290"/>
<evidence type="ECO:0000256" key="5">
    <source>
        <dbReference type="SAM" id="MobiDB-lite"/>
    </source>
</evidence>
<evidence type="ECO:0000313" key="8">
    <source>
        <dbReference type="Proteomes" id="UP000198341"/>
    </source>
</evidence>
<dbReference type="InterPro" id="IPR029033">
    <property type="entry name" value="His_PPase_superfam"/>
</dbReference>
<dbReference type="RefSeq" id="XP_007515037.1">
    <property type="nucleotide sequence ID" value="XM_007514975.1"/>
</dbReference>
<evidence type="ECO:0000256" key="3">
    <source>
        <dbReference type="ARBA" id="ARBA00039765"/>
    </source>
</evidence>
<dbReference type="InterPro" id="IPR051021">
    <property type="entry name" value="Mito_Ser/Thr_phosphatase"/>
</dbReference>
<comment type="similarity">
    <text evidence="1">Belongs to the phosphoglycerate mutase family. BPG-dependent PGAM subfamily.</text>
</comment>
<dbReference type="eggNOG" id="KOG4609">
    <property type="taxonomic scope" value="Eukaryota"/>
</dbReference>
<dbReference type="PANTHER" id="PTHR20935">
    <property type="entry name" value="PHOSPHOGLYCERATE MUTASE-RELATED"/>
    <property type="match status" value="1"/>
</dbReference>
<organism evidence="7 8">
    <name type="scientific">Bathycoccus prasinos</name>
    <dbReference type="NCBI Taxonomy" id="41875"/>
    <lineage>
        <taxon>Eukaryota</taxon>
        <taxon>Viridiplantae</taxon>
        <taxon>Chlorophyta</taxon>
        <taxon>Mamiellophyceae</taxon>
        <taxon>Mamiellales</taxon>
        <taxon>Bathycoccaceae</taxon>
        <taxon>Bathycoccus</taxon>
    </lineage>
</organism>
<gene>
    <name evidence="7" type="ORF">Bathy02g01290</name>
</gene>
<feature type="signal peptide" evidence="6">
    <location>
        <begin position="1"/>
        <end position="29"/>
    </location>
</feature>
<keyword evidence="6" id="KW-0732">Signal</keyword>
<dbReference type="Gene3D" id="3.40.50.1240">
    <property type="entry name" value="Phosphoglycerate mutase-like"/>
    <property type="match status" value="1"/>
</dbReference>
<feature type="region of interest" description="Disordered" evidence="5">
    <location>
        <begin position="210"/>
        <end position="242"/>
    </location>
</feature>
<dbReference type="GO" id="GO:0005739">
    <property type="term" value="C:mitochondrion"/>
    <property type="evidence" value="ECO:0007669"/>
    <property type="project" value="TreeGrafter"/>
</dbReference>
<evidence type="ECO:0000256" key="2">
    <source>
        <dbReference type="ARBA" id="ARBA00022801"/>
    </source>
</evidence>
<keyword evidence="8" id="KW-1185">Reference proteome</keyword>
<dbReference type="InterPro" id="IPR013078">
    <property type="entry name" value="His_Pase_superF_clade-1"/>
</dbReference>
<accession>K8EBG7</accession>
<proteinExistence type="inferred from homology"/>
<dbReference type="GeneID" id="19017243"/>
<keyword evidence="2" id="KW-0378">Hydrolase</keyword>
<dbReference type="GO" id="GO:0004722">
    <property type="term" value="F:protein serine/threonine phosphatase activity"/>
    <property type="evidence" value="ECO:0007669"/>
    <property type="project" value="TreeGrafter"/>
</dbReference>
<evidence type="ECO:0000313" key="7">
    <source>
        <dbReference type="EMBL" id="CCO15277.1"/>
    </source>
</evidence>